<organism evidence="1">
    <name type="scientific">uncultured prokaryote</name>
    <dbReference type="NCBI Taxonomy" id="198431"/>
    <lineage>
        <taxon>unclassified sequences</taxon>
        <taxon>environmental samples</taxon>
    </lineage>
</organism>
<evidence type="ECO:0000313" key="1">
    <source>
        <dbReference type="EMBL" id="CRY98159.1"/>
    </source>
</evidence>
<sequence>MPYNANDYSVQVTLAGDTLTPRDVTVGTWAIKAATGEAEFVDALSAFATFYLSMAGYLANSVSAAPNVHEISMYHLSEPEPRIPVLTVPFSLGPGGEGLPNEVALCTSFAAASESGVPAGRRRGRVYFGPIDAAFMDGEDYSRPLGVLRTALATATADLADNLVTGGWQLAVRSRVDQTLRPVVRGWVDNEWDIQRRRGREATNRTQWTL</sequence>
<protein>
    <submittedName>
        <fullName evidence="1">Uncharacterized protein</fullName>
    </submittedName>
</protein>
<reference evidence="1" key="2">
    <citation type="submission" date="2015-07" db="EMBL/GenBank/DDBJ databases">
        <title>Plasmids, circular viruses and viroids from rat gut.</title>
        <authorList>
            <person name="Jorgensen T.J."/>
            <person name="Hansen M.A."/>
            <person name="Xu Z."/>
            <person name="Tabak M.A."/>
            <person name="Sorensen S.J."/>
            <person name="Hansen L.H."/>
        </authorList>
    </citation>
    <scope>NUCLEOTIDE SEQUENCE</scope>
    <source>
        <strain evidence="1">RGRH1862</strain>
    </source>
</reference>
<reference evidence="1" key="1">
    <citation type="submission" date="2015-06" db="EMBL/GenBank/DDBJ databases">
        <authorList>
            <person name="Joergensen T."/>
        </authorList>
    </citation>
    <scope>NUCLEOTIDE SEQUENCE</scope>
    <source>
        <strain evidence="1">RGRH1862</strain>
    </source>
</reference>
<dbReference type="EMBL" id="LN854354">
    <property type="protein sequence ID" value="CRY98159.1"/>
    <property type="molecule type" value="Genomic_DNA"/>
</dbReference>
<dbReference type="AlphaFoldDB" id="A0A0H5Q9W4"/>
<name>A0A0H5Q9W4_9ZZZZ</name>
<accession>A0A0H5Q9W4</accession>
<proteinExistence type="predicted"/>